<evidence type="ECO:0000313" key="4">
    <source>
        <dbReference type="Proteomes" id="UP000050867"/>
    </source>
</evidence>
<keyword evidence="4" id="KW-1185">Reference proteome</keyword>
<gene>
    <name evidence="3" type="ORF">AQ490_21900</name>
</gene>
<organism evidence="3 4">
    <name type="scientific">Wenjunlia vitaminophila</name>
    <name type="common">Streptomyces vitaminophilus</name>
    <dbReference type="NCBI Taxonomy" id="76728"/>
    <lineage>
        <taxon>Bacteria</taxon>
        <taxon>Bacillati</taxon>
        <taxon>Actinomycetota</taxon>
        <taxon>Actinomycetes</taxon>
        <taxon>Kitasatosporales</taxon>
        <taxon>Streptomycetaceae</taxon>
        <taxon>Wenjunlia</taxon>
    </lineage>
</organism>
<feature type="domain" description="GTPase-associated protein 1-like C-terminal" evidence="2">
    <location>
        <begin position="264"/>
        <end position="785"/>
    </location>
</feature>
<accession>A0A0T6LSU6</accession>
<proteinExistence type="predicted"/>
<protein>
    <submittedName>
        <fullName evidence="3">Uncharacterized protein</fullName>
    </submittedName>
</protein>
<dbReference type="InterPro" id="IPR045401">
    <property type="entry name" value="GAP1-M"/>
</dbReference>
<dbReference type="InterPro" id="IPR049532">
    <property type="entry name" value="GAP1-like_C"/>
</dbReference>
<dbReference type="Pfam" id="PF20052">
    <property type="entry name" value="GAP1-C"/>
    <property type="match status" value="1"/>
</dbReference>
<reference evidence="3 4" key="1">
    <citation type="submission" date="2015-10" db="EMBL/GenBank/DDBJ databases">
        <title>Draft genome sequence of pyrrolomycin-producing Streptomyces vitaminophilus.</title>
        <authorList>
            <person name="Graham D.E."/>
            <person name="Mahan K.M."/>
            <person name="Klingeman D.M."/>
            <person name="Hettich R.L."/>
            <person name="Parry R.J."/>
        </authorList>
    </citation>
    <scope>NUCLEOTIDE SEQUENCE [LARGE SCALE GENOMIC DNA]</scope>
    <source>
        <strain evidence="3 4">ATCC 31673</strain>
    </source>
</reference>
<dbReference type="OrthoDB" id="167038at2"/>
<dbReference type="eggNOG" id="ENOG5033PFY">
    <property type="taxonomic scope" value="Bacteria"/>
</dbReference>
<name>A0A0T6LSU6_WENVI</name>
<sequence length="792" mass="84598">MLIRRLSYVLGQEPATGVTRLLPVLEGAEGTAAPDELSERVERLVLLTHREPRVGADLPVGTLSFSRFPDGSGLLCNVRAGGAPGSEGACRVEAVHLAPGSAELERLWPIDTWHSPSWEAAAGSGGAGDALLPGARFTQELLVRFVGERSARVAPFLADVRRLFEDPAGRQVVVAERDPETVALWIALACASLPDEHARALTFVIRTTSPARAPQQVVGIGPEADFDRSDPVVLEHLYRVHDGLGGPGSPARTDPWSELTAWLWLAGVQPRSHAGTRPSADPFALAPLVAAALRTGALLETDPAPLTDDTVRAMVPVLAASAGQPGLVPGDDDHLVRVCRRLGRGRAPDVVEPLALAVARAWLGAVLDGTVPPEPDVTGELPLGAGARRALREDFGLRLEEDLRRRLRGPVSDWAGPLRLAFTLGSGTGRVVEDAVEGLVRALLSSPEEGASAEAAAVLEHVAHPELTGRVLGRLGAEATGWRLGNLRALAASPQGHWLLRDADDAPLVLRLTWAAAGYGGPPHGLGGGELWEKLSETLPGGTVPDADTLVAMWRLVWDNGRPANADVPAVVRVGTPRLIVEAKLANRLLPWLVAPEQVSPELVGFARAVLHGALLGSRERATAQLLVLCADTMSGTVPLAAAVERVGVLRALAEPLSEPLWRGVAARLAVGLARAEPSEVSQLRVVRFLATADRALLREYRSAVLSHYLQGATTGALAQCPRDVARLFYAWSLRMDGATDTWQQVTLELRRDVLGAALGRMGDQELREVPAHLPRTDEKWQQAWQQWLRDT</sequence>
<comment type="caution">
    <text evidence="3">The sequence shown here is derived from an EMBL/GenBank/DDBJ whole genome shotgun (WGS) entry which is preliminary data.</text>
</comment>
<evidence type="ECO:0000259" key="1">
    <source>
        <dbReference type="Pfam" id="PF20014"/>
    </source>
</evidence>
<dbReference type="STRING" id="76728.AQ490_21900"/>
<feature type="domain" description="GTPase-associated protein 1 middle" evidence="1">
    <location>
        <begin position="144"/>
        <end position="231"/>
    </location>
</feature>
<dbReference type="Proteomes" id="UP000050867">
    <property type="component" value="Unassembled WGS sequence"/>
</dbReference>
<dbReference type="EMBL" id="LLZU01000016">
    <property type="protein sequence ID" value="KRV48977.1"/>
    <property type="molecule type" value="Genomic_DNA"/>
</dbReference>
<dbReference type="AlphaFoldDB" id="A0A0T6LSU6"/>
<dbReference type="Pfam" id="PF20014">
    <property type="entry name" value="GAP1-M"/>
    <property type="match status" value="1"/>
</dbReference>
<dbReference type="RefSeq" id="WP_018384902.1">
    <property type="nucleotide sequence ID" value="NZ_LLZU01000016.1"/>
</dbReference>
<evidence type="ECO:0000259" key="2">
    <source>
        <dbReference type="Pfam" id="PF20052"/>
    </source>
</evidence>
<evidence type="ECO:0000313" key="3">
    <source>
        <dbReference type="EMBL" id="KRV48977.1"/>
    </source>
</evidence>